<evidence type="ECO:0000313" key="2">
    <source>
        <dbReference type="EMBL" id="AWB65689.1"/>
    </source>
</evidence>
<dbReference type="SUPFAM" id="SSF56935">
    <property type="entry name" value="Porins"/>
    <property type="match status" value="1"/>
</dbReference>
<organism evidence="2 3">
    <name type="scientific">Saccharobesus litoralis</name>
    <dbReference type="NCBI Taxonomy" id="2172099"/>
    <lineage>
        <taxon>Bacteria</taxon>
        <taxon>Pseudomonadati</taxon>
        <taxon>Pseudomonadota</taxon>
        <taxon>Gammaproteobacteria</taxon>
        <taxon>Alteromonadales</taxon>
        <taxon>Alteromonadaceae</taxon>
        <taxon>Saccharobesus</taxon>
    </lineage>
</organism>
<evidence type="ECO:0000256" key="1">
    <source>
        <dbReference type="SAM" id="SignalP"/>
    </source>
</evidence>
<accession>A0A2S0VNE1</accession>
<dbReference type="Proteomes" id="UP000244441">
    <property type="component" value="Chromosome"/>
</dbReference>
<dbReference type="Pfam" id="PF06980">
    <property type="entry name" value="DUF1302"/>
    <property type="match status" value="1"/>
</dbReference>
<sequence length="467" mass="53688">MVMLTSNTQKHKAQLSVLRRWTVLGLVCCLPTQAFANLASDDLFIDEDELEIESLDIAITKPQTPLEKWLLGDNKFTLQQDFSYQQDATSQGVQTNRSWLRLEWSNLYFDHFFVKFDGKVVSHWINDRQAEAQDEEIYYRFPLRELYLQASWQDVSFTFGRQVVIWGESEIAAVTDVISPRNVIDFYFTSLDESRLGQTLASLDYYHDYGHFTLLAIPNPKTDVDPVLDSNYDIDGLDISQFNFQRDESDLTTEFGFRWKKAVGIGDFSLMLADLASNEVLYFIDANSTISESSEEGENRIQRYPRYQFIGGAANLAVGEGSLALELAYKKGLDLQSTDQEIGVTERNTVEVAASYSWEIMTEQTVFIGASNQHIAGNVTELEDPYQDINDLSFGWTGQFLYQQLTISYNYQYQFQDKNTIHTLSSRYSVSDNFFLNAELYLLSADDKEVFSFFDQDSVILRAEYNF</sequence>
<protein>
    <submittedName>
        <fullName evidence="2">Uncharacterized protein</fullName>
    </submittedName>
</protein>
<gene>
    <name evidence="2" type="ORF">C2869_04210</name>
</gene>
<feature type="chain" id="PRO_5015651460" evidence="1">
    <location>
        <begin position="37"/>
        <end position="467"/>
    </location>
</feature>
<feature type="signal peptide" evidence="1">
    <location>
        <begin position="1"/>
        <end position="36"/>
    </location>
</feature>
<dbReference type="OrthoDB" id="9769143at2"/>
<name>A0A2S0VNE1_9ALTE</name>
<dbReference type="InterPro" id="IPR010727">
    <property type="entry name" value="DUF1302"/>
</dbReference>
<dbReference type="EMBL" id="CP026604">
    <property type="protein sequence ID" value="AWB65689.1"/>
    <property type="molecule type" value="Genomic_DNA"/>
</dbReference>
<keyword evidence="1" id="KW-0732">Signal</keyword>
<reference evidence="2 3" key="1">
    <citation type="submission" date="2018-01" db="EMBL/GenBank/DDBJ databases">
        <title>Genome sequence of a Cantenovulum-like bacteria.</title>
        <authorList>
            <person name="Tan W.R."/>
            <person name="Lau N.-S."/>
            <person name="Go F."/>
            <person name="Amirul A.-A.A."/>
        </authorList>
    </citation>
    <scope>NUCLEOTIDE SEQUENCE [LARGE SCALE GENOMIC DNA]</scope>
    <source>
        <strain evidence="2 3">CCB-QB4</strain>
    </source>
</reference>
<dbReference type="AlphaFoldDB" id="A0A2S0VNE1"/>
<dbReference type="RefSeq" id="WP_108601763.1">
    <property type="nucleotide sequence ID" value="NZ_CP026604.1"/>
</dbReference>
<evidence type="ECO:0000313" key="3">
    <source>
        <dbReference type="Proteomes" id="UP000244441"/>
    </source>
</evidence>
<dbReference type="KEGG" id="cate:C2869_04210"/>
<proteinExistence type="predicted"/>
<keyword evidence="3" id="KW-1185">Reference proteome</keyword>